<reference evidence="2" key="1">
    <citation type="submission" date="2023-08" db="EMBL/GenBank/DDBJ databases">
        <authorList>
            <person name="Chen Y."/>
            <person name="Shah S."/>
            <person name="Dougan E. K."/>
            <person name="Thang M."/>
            <person name="Chan C."/>
        </authorList>
    </citation>
    <scope>NUCLEOTIDE SEQUENCE</scope>
</reference>
<evidence type="ECO:0000313" key="2">
    <source>
        <dbReference type="EMBL" id="CAJ1393809.1"/>
    </source>
</evidence>
<sequence>MSLLPDVQAASESPQVGAAASPMGSDAAMEPEDKQSDSSHKLFEQLVETEDASEEDGGEHNQSLGEEHADGIPQAASLRDALEDECGSCRDEEDVLSQQPEASTEREHEETSELPQPSSPNQLSSELVAFEDADIAEQGLQEEVHVLCQDLSLDRSDFGNAELSPGGNSISAAAASEEAEEPAGMSLLPDFQAASASPKTGATSPACEAKDPPTGPDMSQGASQDLEHLAEGGDSKAHGKAKGSAQDLCQRGRAFLPRLAALVPVGILLLAEAAWRLGPEPEILA</sequence>
<feature type="compositionally biased region" description="Basic and acidic residues" evidence="1">
    <location>
        <begin position="225"/>
        <end position="237"/>
    </location>
</feature>
<name>A0AA36IUK8_9DINO</name>
<feature type="region of interest" description="Disordered" evidence="1">
    <location>
        <begin position="156"/>
        <end position="244"/>
    </location>
</feature>
<feature type="compositionally biased region" description="Acidic residues" evidence="1">
    <location>
        <begin position="82"/>
        <end position="95"/>
    </location>
</feature>
<dbReference type="Proteomes" id="UP001178507">
    <property type="component" value="Unassembled WGS sequence"/>
</dbReference>
<comment type="caution">
    <text evidence="2">The sequence shown here is derived from an EMBL/GenBank/DDBJ whole genome shotgun (WGS) entry which is preliminary data.</text>
</comment>
<feature type="compositionally biased region" description="Low complexity" evidence="1">
    <location>
        <begin position="113"/>
        <end position="127"/>
    </location>
</feature>
<organism evidence="2 3">
    <name type="scientific">Effrenium voratum</name>
    <dbReference type="NCBI Taxonomy" id="2562239"/>
    <lineage>
        <taxon>Eukaryota</taxon>
        <taxon>Sar</taxon>
        <taxon>Alveolata</taxon>
        <taxon>Dinophyceae</taxon>
        <taxon>Suessiales</taxon>
        <taxon>Symbiodiniaceae</taxon>
        <taxon>Effrenium</taxon>
    </lineage>
</organism>
<dbReference type="AlphaFoldDB" id="A0AA36IUK8"/>
<evidence type="ECO:0000313" key="3">
    <source>
        <dbReference type="Proteomes" id="UP001178507"/>
    </source>
</evidence>
<feature type="compositionally biased region" description="Polar residues" evidence="1">
    <location>
        <begin position="194"/>
        <end position="203"/>
    </location>
</feature>
<feature type="region of interest" description="Disordered" evidence="1">
    <location>
        <begin position="1"/>
        <end position="130"/>
    </location>
</feature>
<proteinExistence type="predicted"/>
<keyword evidence="3" id="KW-1185">Reference proteome</keyword>
<feature type="compositionally biased region" description="Basic and acidic residues" evidence="1">
    <location>
        <begin position="31"/>
        <end position="43"/>
    </location>
</feature>
<feature type="compositionally biased region" description="Acidic residues" evidence="1">
    <location>
        <begin position="47"/>
        <end position="57"/>
    </location>
</feature>
<evidence type="ECO:0000256" key="1">
    <source>
        <dbReference type="SAM" id="MobiDB-lite"/>
    </source>
</evidence>
<accession>A0AA36IUK8</accession>
<gene>
    <name evidence="2" type="ORF">EVOR1521_LOCUS18591</name>
</gene>
<dbReference type="EMBL" id="CAUJNA010002657">
    <property type="protein sequence ID" value="CAJ1393809.1"/>
    <property type="molecule type" value="Genomic_DNA"/>
</dbReference>
<protein>
    <submittedName>
        <fullName evidence="2">Uncharacterized protein</fullName>
    </submittedName>
</protein>